<feature type="transmembrane region" description="Helical" evidence="1">
    <location>
        <begin position="71"/>
        <end position="96"/>
    </location>
</feature>
<feature type="transmembrane region" description="Helical" evidence="1">
    <location>
        <begin position="138"/>
        <end position="165"/>
    </location>
</feature>
<reference evidence="2 3" key="1">
    <citation type="journal article" date="2023" name="Plants (Basel)">
        <title>Bridging the Gap: Combining Genomics and Transcriptomics Approaches to Understand Stylosanthes scabra, an Orphan Legume from the Brazilian Caatinga.</title>
        <authorList>
            <person name="Ferreira-Neto J.R.C."/>
            <person name="da Silva M.D."/>
            <person name="Binneck E."/>
            <person name="de Melo N.F."/>
            <person name="da Silva R.H."/>
            <person name="de Melo A.L.T.M."/>
            <person name="Pandolfi V."/>
            <person name="Bustamante F.O."/>
            <person name="Brasileiro-Vidal A.C."/>
            <person name="Benko-Iseppon A.M."/>
        </authorList>
    </citation>
    <scope>NUCLEOTIDE SEQUENCE [LARGE SCALE GENOMIC DNA]</scope>
    <source>
        <tissue evidence="2">Leaves</tissue>
    </source>
</reference>
<dbReference type="Proteomes" id="UP001341840">
    <property type="component" value="Unassembled WGS sequence"/>
</dbReference>
<keyword evidence="1" id="KW-0812">Transmembrane</keyword>
<gene>
    <name evidence="2" type="ORF">PIB30_056534</name>
</gene>
<evidence type="ECO:0000256" key="1">
    <source>
        <dbReference type="SAM" id="Phobius"/>
    </source>
</evidence>
<accession>A0ABU6SK44</accession>
<comment type="caution">
    <text evidence="2">The sequence shown here is derived from an EMBL/GenBank/DDBJ whole genome shotgun (WGS) entry which is preliminary data.</text>
</comment>
<keyword evidence="1" id="KW-1133">Transmembrane helix</keyword>
<evidence type="ECO:0000313" key="2">
    <source>
        <dbReference type="EMBL" id="MED6136484.1"/>
    </source>
</evidence>
<keyword evidence="1" id="KW-0472">Membrane</keyword>
<keyword evidence="3" id="KW-1185">Reference proteome</keyword>
<organism evidence="2 3">
    <name type="scientific">Stylosanthes scabra</name>
    <dbReference type="NCBI Taxonomy" id="79078"/>
    <lineage>
        <taxon>Eukaryota</taxon>
        <taxon>Viridiplantae</taxon>
        <taxon>Streptophyta</taxon>
        <taxon>Embryophyta</taxon>
        <taxon>Tracheophyta</taxon>
        <taxon>Spermatophyta</taxon>
        <taxon>Magnoliopsida</taxon>
        <taxon>eudicotyledons</taxon>
        <taxon>Gunneridae</taxon>
        <taxon>Pentapetalae</taxon>
        <taxon>rosids</taxon>
        <taxon>fabids</taxon>
        <taxon>Fabales</taxon>
        <taxon>Fabaceae</taxon>
        <taxon>Papilionoideae</taxon>
        <taxon>50 kb inversion clade</taxon>
        <taxon>dalbergioids sensu lato</taxon>
        <taxon>Dalbergieae</taxon>
        <taxon>Pterocarpus clade</taxon>
        <taxon>Stylosanthes</taxon>
    </lineage>
</organism>
<evidence type="ECO:0000313" key="3">
    <source>
        <dbReference type="Proteomes" id="UP001341840"/>
    </source>
</evidence>
<sequence>MLLVVCRISSEEKTIAGGGFPARGLGMTSTASHECLFCFAAFLDGGFPSSGIPPEIIAISQCALRSLGSSLLLSALVSGLFCLCLTLRSSSLFLFLPMYSRNLPFFSPSSMKSRRSRHSSVSCSCCLRYLQYERRSPLLVFFMGLGAGSHGIALGSLPLFLMAFWSGFSEKGCLPSAL</sequence>
<dbReference type="EMBL" id="JASCZI010060868">
    <property type="protein sequence ID" value="MED6136484.1"/>
    <property type="molecule type" value="Genomic_DNA"/>
</dbReference>
<proteinExistence type="predicted"/>
<protein>
    <submittedName>
        <fullName evidence="2">Uncharacterized protein</fullName>
    </submittedName>
</protein>
<name>A0ABU6SK44_9FABA</name>